<feature type="transmembrane region" description="Helical" evidence="5">
    <location>
        <begin position="51"/>
        <end position="73"/>
    </location>
</feature>
<name>A0AA36GMU4_CYLNA</name>
<dbReference type="InterPro" id="IPR019408">
    <property type="entry name" value="7TM_GPCR_serpentine_rcpt_Srab"/>
</dbReference>
<evidence type="ECO:0000256" key="3">
    <source>
        <dbReference type="ARBA" id="ARBA00022989"/>
    </source>
</evidence>
<accession>A0AA36GMU4</accession>
<organism evidence="6 7">
    <name type="scientific">Cylicocyclus nassatus</name>
    <name type="common">Nematode worm</name>
    <dbReference type="NCBI Taxonomy" id="53992"/>
    <lineage>
        <taxon>Eukaryota</taxon>
        <taxon>Metazoa</taxon>
        <taxon>Ecdysozoa</taxon>
        <taxon>Nematoda</taxon>
        <taxon>Chromadorea</taxon>
        <taxon>Rhabditida</taxon>
        <taxon>Rhabditina</taxon>
        <taxon>Rhabditomorpha</taxon>
        <taxon>Strongyloidea</taxon>
        <taxon>Strongylidae</taxon>
        <taxon>Cylicocyclus</taxon>
    </lineage>
</organism>
<dbReference type="AlphaFoldDB" id="A0AA36GMU4"/>
<dbReference type="GO" id="GO:0004984">
    <property type="term" value="F:olfactory receptor activity"/>
    <property type="evidence" value="ECO:0007669"/>
    <property type="project" value="TreeGrafter"/>
</dbReference>
<evidence type="ECO:0000256" key="5">
    <source>
        <dbReference type="SAM" id="Phobius"/>
    </source>
</evidence>
<evidence type="ECO:0000256" key="4">
    <source>
        <dbReference type="ARBA" id="ARBA00023136"/>
    </source>
</evidence>
<feature type="transmembrane region" description="Helical" evidence="5">
    <location>
        <begin position="108"/>
        <end position="126"/>
    </location>
</feature>
<keyword evidence="3 5" id="KW-1133">Transmembrane helix</keyword>
<proteinExistence type="predicted"/>
<feature type="transmembrane region" description="Helical" evidence="5">
    <location>
        <begin position="138"/>
        <end position="160"/>
    </location>
</feature>
<dbReference type="InterPro" id="IPR051080">
    <property type="entry name" value="Nematode_rcpt-like_serp_alpha"/>
</dbReference>
<dbReference type="Pfam" id="PF10292">
    <property type="entry name" value="7TM_GPCR_Srab"/>
    <property type="match status" value="1"/>
</dbReference>
<reference evidence="6" key="1">
    <citation type="submission" date="2023-07" db="EMBL/GenBank/DDBJ databases">
        <authorList>
            <consortium name="CYATHOMIX"/>
        </authorList>
    </citation>
    <scope>NUCLEOTIDE SEQUENCE</scope>
    <source>
        <strain evidence="6">N/A</strain>
    </source>
</reference>
<evidence type="ECO:0000313" key="6">
    <source>
        <dbReference type="EMBL" id="CAJ0594992.1"/>
    </source>
</evidence>
<comment type="caution">
    <text evidence="6">The sequence shown here is derived from an EMBL/GenBank/DDBJ whole genome shotgun (WGS) entry which is preliminary data.</text>
</comment>
<feature type="transmembrane region" description="Helical" evidence="5">
    <location>
        <begin position="19"/>
        <end position="39"/>
    </location>
</feature>
<dbReference type="GO" id="GO:0016020">
    <property type="term" value="C:membrane"/>
    <property type="evidence" value="ECO:0007669"/>
    <property type="project" value="UniProtKB-SubCell"/>
</dbReference>
<gene>
    <name evidence="6" type="ORF">CYNAS_LOCUS6975</name>
</gene>
<evidence type="ECO:0000256" key="1">
    <source>
        <dbReference type="ARBA" id="ARBA00004141"/>
    </source>
</evidence>
<keyword evidence="7" id="KW-1185">Reference proteome</keyword>
<evidence type="ECO:0000313" key="7">
    <source>
        <dbReference type="Proteomes" id="UP001176961"/>
    </source>
</evidence>
<keyword evidence="4 5" id="KW-0472">Membrane</keyword>
<dbReference type="Proteomes" id="UP001176961">
    <property type="component" value="Unassembled WGS sequence"/>
</dbReference>
<sequence length="327" mass="37882">MDPDCSDAADFIAYTPQRIIVIVQFAFSLFSVLINCLFYKRWRNKIFFHSNFRILLWALIATNIGHSFLLAVLQGSHLFKIYTATNPCDVLVPGIFCYSLRMPLSACFLAHTTIHLSIVIERTVAFRNLSTYENRKSWLGTALLALSVAAAFAMVVYALWNYDFATQQVYCAGVKKETAFETAAMSYLNVAIEAFTVVMLYFVYRSNKKSDVYDIQSRYQSRENLAVLRLLMPAVISHFVVYSTSMLCIAASSLLRKVITDRTAMRTFVAGTYILPIYTAFSPLLLWWILKHHRRTRRLDLIRMSKKVPNEEYIYFSNYEWNREQIR</sequence>
<comment type="subcellular location">
    <subcellularLocation>
        <location evidence="1">Membrane</location>
        <topology evidence="1">Multi-pass membrane protein</topology>
    </subcellularLocation>
</comment>
<dbReference type="PANTHER" id="PTHR31357:SF18">
    <property type="entry name" value="SERPENTINE RECEPTOR, CLASS T"/>
    <property type="match status" value="1"/>
</dbReference>
<feature type="transmembrane region" description="Helical" evidence="5">
    <location>
        <begin position="184"/>
        <end position="204"/>
    </location>
</feature>
<feature type="transmembrane region" description="Helical" evidence="5">
    <location>
        <begin position="225"/>
        <end position="255"/>
    </location>
</feature>
<dbReference type="PANTHER" id="PTHR31357">
    <property type="entry name" value="SERPENTINE RECEPTOR CLASS ALPHA-10"/>
    <property type="match status" value="1"/>
</dbReference>
<feature type="transmembrane region" description="Helical" evidence="5">
    <location>
        <begin position="267"/>
        <end position="290"/>
    </location>
</feature>
<protein>
    <submittedName>
        <fullName evidence="6">Uncharacterized protein</fullName>
    </submittedName>
</protein>
<keyword evidence="2 5" id="KW-0812">Transmembrane</keyword>
<evidence type="ECO:0000256" key="2">
    <source>
        <dbReference type="ARBA" id="ARBA00022692"/>
    </source>
</evidence>
<dbReference type="EMBL" id="CATQJL010000112">
    <property type="protein sequence ID" value="CAJ0594992.1"/>
    <property type="molecule type" value="Genomic_DNA"/>
</dbReference>